<sequence>MPEANSKSFWKVNRSKLVLAGVIISLITAALFGQLMRNHPGYEKYLSQANPKAQKLASHDQNKSFPHGRPVNSPCFTIMKS</sequence>
<reference evidence="3 4" key="1">
    <citation type="journal article" date="2017" name="ISME J.">
        <title>Grape pomace compost harbors organohalide-respiring Dehalogenimonas species with novel reductive dehalogenase genes.</title>
        <authorList>
            <person name="Yang Y."/>
            <person name="Higgins S.A."/>
            <person name="Yan J."/>
            <person name="Simsir B."/>
            <person name="Chourey K."/>
            <person name="Iyer R."/>
            <person name="Hettich R.L."/>
            <person name="Baldwin B."/>
            <person name="Ogles D.M."/>
            <person name="Loffler F.E."/>
        </authorList>
    </citation>
    <scope>NUCLEOTIDE SEQUENCE [LARGE SCALE GENOMIC DNA]</scope>
    <source>
        <strain evidence="3 4">GP</strain>
    </source>
</reference>
<feature type="region of interest" description="Disordered" evidence="1">
    <location>
        <begin position="52"/>
        <end position="73"/>
    </location>
</feature>
<feature type="transmembrane region" description="Helical" evidence="2">
    <location>
        <begin position="17"/>
        <end position="36"/>
    </location>
</feature>
<gene>
    <name evidence="3" type="ORF">JP09_005835</name>
</gene>
<name>A0A2P5P7P6_9CHLR</name>
<keyword evidence="2" id="KW-1133">Transmembrane helix</keyword>
<dbReference type="EMBL" id="JQAN02000009">
    <property type="protein sequence ID" value="PPD58310.1"/>
    <property type="molecule type" value="Genomic_DNA"/>
</dbReference>
<keyword evidence="2" id="KW-0812">Transmembrane</keyword>
<accession>A0A2P5P7P6</accession>
<comment type="caution">
    <text evidence="3">The sequence shown here is derived from an EMBL/GenBank/DDBJ whole genome shotgun (WGS) entry which is preliminary data.</text>
</comment>
<evidence type="ECO:0000313" key="3">
    <source>
        <dbReference type="EMBL" id="PPD58310.1"/>
    </source>
</evidence>
<evidence type="ECO:0000256" key="1">
    <source>
        <dbReference type="SAM" id="MobiDB-lite"/>
    </source>
</evidence>
<evidence type="ECO:0000313" key="4">
    <source>
        <dbReference type="Proteomes" id="UP000235653"/>
    </source>
</evidence>
<protein>
    <submittedName>
        <fullName evidence="3">Uncharacterized protein</fullName>
    </submittedName>
</protein>
<evidence type="ECO:0000256" key="2">
    <source>
        <dbReference type="SAM" id="Phobius"/>
    </source>
</evidence>
<dbReference type="Proteomes" id="UP000235653">
    <property type="component" value="Unassembled WGS sequence"/>
</dbReference>
<organism evidence="3 4">
    <name type="scientific">Dehalogenimonas etheniformans</name>
    <dbReference type="NCBI Taxonomy" id="1536648"/>
    <lineage>
        <taxon>Bacteria</taxon>
        <taxon>Bacillati</taxon>
        <taxon>Chloroflexota</taxon>
        <taxon>Dehalococcoidia</taxon>
        <taxon>Dehalococcoidales</taxon>
        <taxon>Dehalococcoidaceae</taxon>
        <taxon>Dehalogenimonas</taxon>
    </lineage>
</organism>
<dbReference type="AlphaFoldDB" id="A0A2P5P7P6"/>
<keyword evidence="2" id="KW-0472">Membrane</keyword>
<keyword evidence="4" id="KW-1185">Reference proteome</keyword>
<proteinExistence type="predicted"/>